<feature type="transmembrane region" description="Helical" evidence="1">
    <location>
        <begin position="41"/>
        <end position="63"/>
    </location>
</feature>
<evidence type="ECO:0000313" key="2">
    <source>
        <dbReference type="EMBL" id="KKT60182.1"/>
    </source>
</evidence>
<gene>
    <name evidence="2" type="ORF">UW53_C0003G0093</name>
</gene>
<organism evidence="2 3">
    <name type="scientific">Candidatus Giovannonibacteria bacterium GW2011_GWA1_44_25</name>
    <dbReference type="NCBI Taxonomy" id="1618645"/>
    <lineage>
        <taxon>Bacteria</taxon>
        <taxon>Candidatus Giovannoniibacteriota</taxon>
    </lineage>
</organism>
<keyword evidence="1" id="KW-0472">Membrane</keyword>
<dbReference type="Proteomes" id="UP000034087">
    <property type="component" value="Unassembled WGS sequence"/>
</dbReference>
<feature type="transmembrane region" description="Helical" evidence="1">
    <location>
        <begin position="84"/>
        <end position="117"/>
    </location>
</feature>
<sequence length="151" mass="16277">MYGFIVLSFALLFFGLFVFIPVATTPGNTLAFQLSIFRVQDYFLMVFLAFLVGLNFSMNIYVWRKRRQSVNISKSAASGTAAGFGGAFAAIVGTATCASCLASLFGIMGLGIGSVAFVLKYQTLFLLGAIALVVISLYFTARKINRVCNSC</sequence>
<proteinExistence type="predicted"/>
<reference evidence="2 3" key="1">
    <citation type="journal article" date="2015" name="Nature">
        <title>rRNA introns, odd ribosomes, and small enigmatic genomes across a large radiation of phyla.</title>
        <authorList>
            <person name="Brown C.T."/>
            <person name="Hug L.A."/>
            <person name="Thomas B.C."/>
            <person name="Sharon I."/>
            <person name="Castelle C.J."/>
            <person name="Singh A."/>
            <person name="Wilkins M.J."/>
            <person name="Williams K.H."/>
            <person name="Banfield J.F."/>
        </authorList>
    </citation>
    <scope>NUCLEOTIDE SEQUENCE [LARGE SCALE GENOMIC DNA]</scope>
</reference>
<dbReference type="AlphaFoldDB" id="A0A0G1KV43"/>
<protein>
    <submittedName>
        <fullName evidence="2">Uncharacterized protein</fullName>
    </submittedName>
</protein>
<keyword evidence="1" id="KW-0812">Transmembrane</keyword>
<dbReference type="EMBL" id="LCIR01000003">
    <property type="protein sequence ID" value="KKT60182.1"/>
    <property type="molecule type" value="Genomic_DNA"/>
</dbReference>
<accession>A0A0G1KV43</accession>
<evidence type="ECO:0000313" key="3">
    <source>
        <dbReference type="Proteomes" id="UP000034087"/>
    </source>
</evidence>
<feature type="transmembrane region" description="Helical" evidence="1">
    <location>
        <begin position="123"/>
        <end position="141"/>
    </location>
</feature>
<comment type="caution">
    <text evidence="2">The sequence shown here is derived from an EMBL/GenBank/DDBJ whole genome shotgun (WGS) entry which is preliminary data.</text>
</comment>
<evidence type="ECO:0000256" key="1">
    <source>
        <dbReference type="SAM" id="Phobius"/>
    </source>
</evidence>
<name>A0A0G1KV43_9BACT</name>
<keyword evidence="1" id="KW-1133">Transmembrane helix</keyword>